<gene>
    <name evidence="1" type="ORF">D0435_10100</name>
</gene>
<dbReference type="AlphaFoldDB" id="A0A845QIK6"/>
<keyword evidence="2" id="KW-1185">Reference proteome</keyword>
<protein>
    <submittedName>
        <fullName evidence="1">Uncharacterized protein</fullName>
    </submittedName>
</protein>
<reference evidence="1 2" key="1">
    <citation type="submission" date="2018-08" db="EMBL/GenBank/DDBJ databases">
        <title>Murine metabolic-syndrome-specific gut microbial biobank.</title>
        <authorList>
            <person name="Liu C."/>
        </authorList>
    </citation>
    <scope>NUCLEOTIDE SEQUENCE [LARGE SCALE GENOMIC DNA]</scope>
    <source>
        <strain evidence="1 2">28</strain>
    </source>
</reference>
<organism evidence="1 2">
    <name type="scientific">Anaerotruncus colihominis</name>
    <dbReference type="NCBI Taxonomy" id="169435"/>
    <lineage>
        <taxon>Bacteria</taxon>
        <taxon>Bacillati</taxon>
        <taxon>Bacillota</taxon>
        <taxon>Clostridia</taxon>
        <taxon>Eubacteriales</taxon>
        <taxon>Oscillospiraceae</taxon>
        <taxon>Anaerotruncus</taxon>
    </lineage>
</organism>
<accession>A0A845QIK6</accession>
<name>A0A845QIK6_9FIRM</name>
<proteinExistence type="predicted"/>
<sequence length="86" mass="9932">MRTFPIKSKTPHWAIISPAKNFKNLRENMEKIRIRIKAENGEIICCCLAAALMKCNNECDIVTAKIDKLQGSEWCMRHNEEVKLRG</sequence>
<dbReference type="EMBL" id="QXWK01000018">
    <property type="protein sequence ID" value="NBH62002.1"/>
    <property type="molecule type" value="Genomic_DNA"/>
</dbReference>
<comment type="caution">
    <text evidence="1">The sequence shown here is derived from an EMBL/GenBank/DDBJ whole genome shotgun (WGS) entry which is preliminary data.</text>
</comment>
<dbReference type="Proteomes" id="UP000446866">
    <property type="component" value="Unassembled WGS sequence"/>
</dbReference>
<evidence type="ECO:0000313" key="1">
    <source>
        <dbReference type="EMBL" id="NBH62002.1"/>
    </source>
</evidence>
<evidence type="ECO:0000313" key="2">
    <source>
        <dbReference type="Proteomes" id="UP000446866"/>
    </source>
</evidence>